<keyword evidence="3" id="KW-1185">Reference proteome</keyword>
<dbReference type="Pfam" id="PF12762">
    <property type="entry name" value="DDE_Tnp_IS1595"/>
    <property type="match status" value="1"/>
</dbReference>
<dbReference type="AlphaFoldDB" id="A0A1N7QDK9"/>
<dbReference type="OrthoDB" id="9783459at2"/>
<dbReference type="InterPro" id="IPR024445">
    <property type="entry name" value="Tnp_ISXO2-like"/>
</dbReference>
<dbReference type="PANTHER" id="PTHR47163">
    <property type="entry name" value="DDE_TNP_IS1595 DOMAIN-CONTAINING PROTEIN"/>
    <property type="match status" value="1"/>
</dbReference>
<name>A0A1N7QDK9_9FLAO</name>
<accession>A0A1N7QDK9</accession>
<dbReference type="InterPro" id="IPR024442">
    <property type="entry name" value="Transposase_Zn_ribbon"/>
</dbReference>
<dbReference type="Pfam" id="PF12760">
    <property type="entry name" value="Zn_ribbon_IS1595"/>
    <property type="match status" value="1"/>
</dbReference>
<gene>
    <name evidence="2" type="ORF">SAMN05421786_10924</name>
</gene>
<proteinExistence type="predicted"/>
<dbReference type="InterPro" id="IPR053164">
    <property type="entry name" value="IS1016-like_transposase"/>
</dbReference>
<dbReference type="NCBIfam" id="NF033547">
    <property type="entry name" value="transpos_IS1595"/>
    <property type="match status" value="1"/>
</dbReference>
<feature type="domain" description="ISXO2-like transposase" evidence="1">
    <location>
        <begin position="143"/>
        <end position="290"/>
    </location>
</feature>
<evidence type="ECO:0000259" key="1">
    <source>
        <dbReference type="SMART" id="SM01126"/>
    </source>
</evidence>
<dbReference type="STRING" id="373668.SAMN05421786_10924"/>
<dbReference type="SMART" id="SM01126">
    <property type="entry name" value="DDE_Tnp_IS1595"/>
    <property type="match status" value="1"/>
</dbReference>
<protein>
    <submittedName>
        <fullName evidence="2">Transposase zinc-ribbon domain-containing protein</fullName>
    </submittedName>
</protein>
<dbReference type="Proteomes" id="UP000186744">
    <property type="component" value="Unassembled WGS sequence"/>
</dbReference>
<dbReference type="RefSeq" id="WP_076553520.1">
    <property type="nucleotide sequence ID" value="NZ_FTOL01000009.1"/>
</dbReference>
<evidence type="ECO:0000313" key="3">
    <source>
        <dbReference type="Proteomes" id="UP000186744"/>
    </source>
</evidence>
<dbReference type="EMBL" id="FTOL01000009">
    <property type="protein sequence ID" value="SIT20918.1"/>
    <property type="molecule type" value="Genomic_DNA"/>
</dbReference>
<reference evidence="3" key="1">
    <citation type="submission" date="2017-01" db="EMBL/GenBank/DDBJ databases">
        <authorList>
            <person name="Varghese N."/>
            <person name="Submissions S."/>
        </authorList>
    </citation>
    <scope>NUCLEOTIDE SEQUENCE [LARGE SCALE GENOMIC DNA]</scope>
    <source>
        <strain evidence="3">DSM 18017</strain>
    </source>
</reference>
<organism evidence="2 3">
    <name type="scientific">Chryseobacterium ureilyticum</name>
    <dbReference type="NCBI Taxonomy" id="373668"/>
    <lineage>
        <taxon>Bacteria</taxon>
        <taxon>Pseudomonadati</taxon>
        <taxon>Bacteroidota</taxon>
        <taxon>Flavobacteriia</taxon>
        <taxon>Flavobacteriales</taxon>
        <taxon>Weeksellaceae</taxon>
        <taxon>Chryseobacterium group</taxon>
        <taxon>Chryseobacterium</taxon>
    </lineage>
</organism>
<sequence>MLSYSKSEFNNTDFNSLIKMIEVLDTEHKCREYLEELRWNGEPVCPHCGSVRENHYKLKQAGKFKGLYKCKDCRERFTVRVGTMFEDSNIKFKKWFLAIYIFASHKKGISSHQLAKDIDVTQKTAWFMLSRIRNAFKADKLGKFDGITQVDETFVGGKNQKKSKKNRTENTQGRSTKTKTVVFGLLSNGIVTTEIVPNTKGKTLINVIKNMVEEGSIVVSDGWVGYSKLYKNFIHKKIPHNEGLYVKDNFHTNSIEGFWSLLKRGILGIYHSVSPKHLQKYCDEFAFRYNTKNYKEGDRFNLALLTATERLTYEELIG</sequence>
<dbReference type="PANTHER" id="PTHR47163:SF2">
    <property type="entry name" value="SI:DKEY-17M8.2"/>
    <property type="match status" value="1"/>
</dbReference>
<evidence type="ECO:0000313" key="2">
    <source>
        <dbReference type="EMBL" id="SIT20918.1"/>
    </source>
</evidence>